<evidence type="ECO:0000256" key="1">
    <source>
        <dbReference type="ARBA" id="ARBA00004871"/>
    </source>
</evidence>
<dbReference type="InterPro" id="IPR046346">
    <property type="entry name" value="Aminoacid_DH-like_N_sf"/>
</dbReference>
<reference evidence="5 6" key="1">
    <citation type="submission" date="2017-11" db="EMBL/GenBank/DDBJ databases">
        <title>Genomic Encyclopedia of Archaeal and Bacterial Type Strains, Phase II (KMG-II): From Individual Species to Whole Genera.</title>
        <authorList>
            <person name="Goeker M."/>
        </authorList>
    </citation>
    <scope>NUCLEOTIDE SEQUENCE [LARGE SCALE GENOMIC DNA]</scope>
    <source>
        <strain evidence="5 6">DSM 22413</strain>
    </source>
</reference>
<dbReference type="GO" id="GO:0005829">
    <property type="term" value="C:cytosol"/>
    <property type="evidence" value="ECO:0007669"/>
    <property type="project" value="TreeGrafter"/>
</dbReference>
<dbReference type="RefSeq" id="WP_100350914.1">
    <property type="nucleotide sequence ID" value="NZ_PGTZ01000011.1"/>
</dbReference>
<sequence>MPRACRRAAVVGHPVEHSLSPLLHAAAYQALGLDGWSYGRQDVTSEQLYYLLRDLDDDFAGLSLTMPLKQTVIGLLDEVEPLAADLRSVNTVVFTREKKKRVSWGFNTDVHGVVEALREGFRDAGVDGGTEVSDAAVLGAGATAASTLAALQRLGCEAPTVYARSIARTADLAAVAERLGVQPSFVPLDEAPSTLAGHAVLVSTLPPGAADFLVPALADRAVAGVLLDVAYDPRRSPLSDAWAAAGGVAVDGERMLLHQASEQVRLMTGRPGPLDAMDAALGESLAAR</sequence>
<organism evidence="5 6">
    <name type="scientific">Luteimicrobium subarcticum</name>
    <dbReference type="NCBI Taxonomy" id="620910"/>
    <lineage>
        <taxon>Bacteria</taxon>
        <taxon>Bacillati</taxon>
        <taxon>Actinomycetota</taxon>
        <taxon>Actinomycetes</taxon>
        <taxon>Micrococcales</taxon>
        <taxon>Luteimicrobium</taxon>
    </lineage>
</organism>
<accession>A0A2M8W3Y6</accession>
<evidence type="ECO:0000256" key="2">
    <source>
        <dbReference type="ARBA" id="ARBA00023141"/>
    </source>
</evidence>
<keyword evidence="2" id="KW-0057">Aromatic amino acid biosynthesis</keyword>
<dbReference type="GO" id="GO:0019632">
    <property type="term" value="P:shikimate metabolic process"/>
    <property type="evidence" value="ECO:0007669"/>
    <property type="project" value="TreeGrafter"/>
</dbReference>
<dbReference type="InterPro" id="IPR013708">
    <property type="entry name" value="Shikimate_DH-bd_N"/>
</dbReference>
<dbReference type="GO" id="GO:0004764">
    <property type="term" value="F:shikimate 3-dehydrogenase (NADP+) activity"/>
    <property type="evidence" value="ECO:0007669"/>
    <property type="project" value="InterPro"/>
</dbReference>
<dbReference type="EMBL" id="PGTZ01000011">
    <property type="protein sequence ID" value="PJI85628.1"/>
    <property type="molecule type" value="Genomic_DNA"/>
</dbReference>
<comment type="caution">
    <text evidence="5">The sequence shown here is derived from an EMBL/GenBank/DDBJ whole genome shotgun (WGS) entry which is preliminary data.</text>
</comment>
<gene>
    <name evidence="5" type="ORF">CLV34_2811</name>
</gene>
<protein>
    <submittedName>
        <fullName evidence="5">Shikimate dehydrogenase</fullName>
    </submittedName>
</protein>
<evidence type="ECO:0000313" key="6">
    <source>
        <dbReference type="Proteomes" id="UP000231586"/>
    </source>
</evidence>
<proteinExistence type="predicted"/>
<dbReference type="AlphaFoldDB" id="A0A2M8W3Y6"/>
<dbReference type="Gene3D" id="3.40.50.10860">
    <property type="entry name" value="Leucine Dehydrogenase, chain A, domain 1"/>
    <property type="match status" value="1"/>
</dbReference>
<evidence type="ECO:0000313" key="5">
    <source>
        <dbReference type="EMBL" id="PJI85628.1"/>
    </source>
</evidence>
<dbReference type="Gene3D" id="3.40.50.720">
    <property type="entry name" value="NAD(P)-binding Rossmann-like Domain"/>
    <property type="match status" value="1"/>
</dbReference>
<dbReference type="GO" id="GO:0009423">
    <property type="term" value="P:chorismate biosynthetic process"/>
    <property type="evidence" value="ECO:0007669"/>
    <property type="project" value="TreeGrafter"/>
</dbReference>
<evidence type="ECO:0000259" key="4">
    <source>
        <dbReference type="Pfam" id="PF18317"/>
    </source>
</evidence>
<dbReference type="PANTHER" id="PTHR21089:SF1">
    <property type="entry name" value="BIFUNCTIONAL 3-DEHYDROQUINATE DEHYDRATASE_SHIKIMATE DEHYDROGENASE, CHLOROPLASTIC"/>
    <property type="match status" value="1"/>
</dbReference>
<dbReference type="OrthoDB" id="9776868at2"/>
<dbReference type="NCBIfam" id="NF001311">
    <property type="entry name" value="PRK00258.1-3"/>
    <property type="match status" value="1"/>
</dbReference>
<dbReference type="SUPFAM" id="SSF51735">
    <property type="entry name" value="NAD(P)-binding Rossmann-fold domains"/>
    <property type="match status" value="1"/>
</dbReference>
<name>A0A2M8W3Y6_9MICO</name>
<comment type="pathway">
    <text evidence="1">Metabolic intermediate biosynthesis; chorismate biosynthesis; chorismate from D-erythrose 4-phosphate and phosphoenolpyruvate: step 4/7.</text>
</comment>
<evidence type="ECO:0000259" key="3">
    <source>
        <dbReference type="Pfam" id="PF08501"/>
    </source>
</evidence>
<keyword evidence="6" id="KW-1185">Reference proteome</keyword>
<dbReference type="Pfam" id="PF08501">
    <property type="entry name" value="Shikimate_dh_N"/>
    <property type="match status" value="1"/>
</dbReference>
<dbReference type="GO" id="GO:0050661">
    <property type="term" value="F:NADP binding"/>
    <property type="evidence" value="ECO:0007669"/>
    <property type="project" value="TreeGrafter"/>
</dbReference>
<dbReference type="Pfam" id="PF18317">
    <property type="entry name" value="SDH_C"/>
    <property type="match status" value="1"/>
</dbReference>
<dbReference type="InterPro" id="IPR022893">
    <property type="entry name" value="Shikimate_DH_fam"/>
</dbReference>
<keyword evidence="2" id="KW-0028">Amino-acid biosynthesis</keyword>
<dbReference type="GO" id="GO:0009073">
    <property type="term" value="P:aromatic amino acid family biosynthetic process"/>
    <property type="evidence" value="ECO:0007669"/>
    <property type="project" value="UniProtKB-KW"/>
</dbReference>
<dbReference type="PANTHER" id="PTHR21089">
    <property type="entry name" value="SHIKIMATE DEHYDROGENASE"/>
    <property type="match status" value="1"/>
</dbReference>
<feature type="domain" description="Shikimate dehydrogenase substrate binding N-terminal" evidence="3">
    <location>
        <begin position="10"/>
        <end position="92"/>
    </location>
</feature>
<dbReference type="InterPro" id="IPR041121">
    <property type="entry name" value="SDH_C"/>
</dbReference>
<feature type="domain" description="SDH C-terminal" evidence="4">
    <location>
        <begin position="252"/>
        <end position="281"/>
    </location>
</feature>
<dbReference type="InterPro" id="IPR036291">
    <property type="entry name" value="NAD(P)-bd_dom_sf"/>
</dbReference>
<dbReference type="SUPFAM" id="SSF53223">
    <property type="entry name" value="Aminoacid dehydrogenase-like, N-terminal domain"/>
    <property type="match status" value="1"/>
</dbReference>
<dbReference type="Proteomes" id="UP000231586">
    <property type="component" value="Unassembled WGS sequence"/>
</dbReference>